<protein>
    <submittedName>
        <fullName evidence="3">PSer/pThr/pTyr-binding forkhead associated (FHA) protein</fullName>
    </submittedName>
</protein>
<sequence>MHDSAANAMVGLGFIVVGLVLLFAIGVIVAMVFYLLNLQRCLDATRPEFRPAIPSALVWLTLIPAIGFIVWLAAVVILSSALKREGEARQTQAFGDGGLTVGLISCIFGLLSPIPFLGLLFGLVSLVCWIIHWNKVSTYRRLLAGEASQPGAGRVEPAVPSPVATLPPVAPAPAAPAAVAEAMPGSDATLVSRPEPVACLRCIAGPLQGQEFPVGQGLMLGRSVEASVVIGDPHVSNRHAWVSPIGGKLLLRDNQSTNGTFHNGNMAQRVGEVTLQDGDVVILGDQGKVRFQVFYR</sequence>
<dbReference type="RefSeq" id="WP_130458641.1">
    <property type="nucleotide sequence ID" value="NZ_SHKM01000001.1"/>
</dbReference>
<evidence type="ECO:0000259" key="2">
    <source>
        <dbReference type="PROSITE" id="PS50006"/>
    </source>
</evidence>
<proteinExistence type="predicted"/>
<reference evidence="3 4" key="1">
    <citation type="submission" date="2019-02" db="EMBL/GenBank/DDBJ databases">
        <title>Genomic Encyclopedia of Type Strains, Phase IV (KMG-IV): sequencing the most valuable type-strain genomes for metagenomic binning, comparative biology and taxonomic classification.</title>
        <authorList>
            <person name="Goeker M."/>
        </authorList>
    </citation>
    <scope>NUCLEOTIDE SEQUENCE [LARGE SCALE GENOMIC DNA]</scope>
    <source>
        <strain evidence="3 4">DSM 21223</strain>
    </source>
</reference>
<gene>
    <name evidence="3" type="ORF">EV678_0888</name>
</gene>
<accession>A0ABY0IR70</accession>
<feature type="transmembrane region" description="Helical" evidence="1">
    <location>
        <begin position="56"/>
        <end position="81"/>
    </location>
</feature>
<dbReference type="EMBL" id="SHKM01000001">
    <property type="protein sequence ID" value="RZT90077.1"/>
    <property type="molecule type" value="Genomic_DNA"/>
</dbReference>
<dbReference type="Gene3D" id="2.60.200.20">
    <property type="match status" value="1"/>
</dbReference>
<feature type="transmembrane region" description="Helical" evidence="1">
    <location>
        <begin position="93"/>
        <end position="110"/>
    </location>
</feature>
<keyword evidence="1" id="KW-0812">Transmembrane</keyword>
<organism evidence="3 4">
    <name type="scientific">Azospira oryzae</name>
    <dbReference type="NCBI Taxonomy" id="146939"/>
    <lineage>
        <taxon>Bacteria</taxon>
        <taxon>Pseudomonadati</taxon>
        <taxon>Pseudomonadota</taxon>
        <taxon>Betaproteobacteria</taxon>
        <taxon>Rhodocyclales</taxon>
        <taxon>Rhodocyclaceae</taxon>
        <taxon>Azospira</taxon>
    </lineage>
</organism>
<dbReference type="SMART" id="SM00240">
    <property type="entry name" value="FHA"/>
    <property type="match status" value="1"/>
</dbReference>
<dbReference type="Pfam" id="PF00498">
    <property type="entry name" value="FHA"/>
    <property type="match status" value="1"/>
</dbReference>
<dbReference type="InterPro" id="IPR000253">
    <property type="entry name" value="FHA_dom"/>
</dbReference>
<feature type="domain" description="FHA" evidence="2">
    <location>
        <begin position="218"/>
        <end position="267"/>
    </location>
</feature>
<dbReference type="SUPFAM" id="SSF49879">
    <property type="entry name" value="SMAD/FHA domain"/>
    <property type="match status" value="1"/>
</dbReference>
<keyword evidence="1" id="KW-0472">Membrane</keyword>
<keyword evidence="1" id="KW-1133">Transmembrane helix</keyword>
<evidence type="ECO:0000256" key="1">
    <source>
        <dbReference type="SAM" id="Phobius"/>
    </source>
</evidence>
<feature type="transmembrane region" description="Helical" evidence="1">
    <location>
        <begin position="12"/>
        <end position="36"/>
    </location>
</feature>
<keyword evidence="4" id="KW-1185">Reference proteome</keyword>
<dbReference type="PROSITE" id="PS50006">
    <property type="entry name" value="FHA_DOMAIN"/>
    <property type="match status" value="1"/>
</dbReference>
<dbReference type="Proteomes" id="UP000292136">
    <property type="component" value="Unassembled WGS sequence"/>
</dbReference>
<evidence type="ECO:0000313" key="3">
    <source>
        <dbReference type="EMBL" id="RZT90077.1"/>
    </source>
</evidence>
<comment type="caution">
    <text evidence="3">The sequence shown here is derived from an EMBL/GenBank/DDBJ whole genome shotgun (WGS) entry which is preliminary data.</text>
</comment>
<evidence type="ECO:0000313" key="4">
    <source>
        <dbReference type="Proteomes" id="UP000292136"/>
    </source>
</evidence>
<name>A0ABY0IR70_9RHOO</name>
<dbReference type="InterPro" id="IPR008984">
    <property type="entry name" value="SMAD_FHA_dom_sf"/>
</dbReference>
<dbReference type="CDD" id="cd00060">
    <property type="entry name" value="FHA"/>
    <property type="match status" value="1"/>
</dbReference>